<evidence type="ECO:0000256" key="4">
    <source>
        <dbReference type="ARBA" id="ARBA00023172"/>
    </source>
</evidence>
<evidence type="ECO:0000259" key="7">
    <source>
        <dbReference type="Pfam" id="PF07282"/>
    </source>
</evidence>
<keyword evidence="2" id="KW-0815">Transposition</keyword>
<evidence type="ECO:0000256" key="3">
    <source>
        <dbReference type="ARBA" id="ARBA00023125"/>
    </source>
</evidence>
<gene>
    <name evidence="8" type="ORF">B9Q09_04025</name>
</gene>
<feature type="domain" description="Cas12f1-like TNB" evidence="7">
    <location>
        <begin position="363"/>
        <end position="426"/>
    </location>
</feature>
<evidence type="ECO:0000256" key="1">
    <source>
        <dbReference type="ARBA" id="ARBA00008761"/>
    </source>
</evidence>
<dbReference type="GO" id="GO:0032196">
    <property type="term" value="P:transposition"/>
    <property type="evidence" value="ECO:0007669"/>
    <property type="project" value="UniProtKB-KW"/>
</dbReference>
<dbReference type="InterPro" id="IPR001959">
    <property type="entry name" value="Transposase"/>
</dbReference>
<evidence type="ECO:0000313" key="9">
    <source>
        <dbReference type="Proteomes" id="UP000240681"/>
    </source>
</evidence>
<dbReference type="NCBIfam" id="NF040570">
    <property type="entry name" value="guided_TnpB"/>
    <property type="match status" value="1"/>
</dbReference>
<comment type="similarity">
    <text evidence="1">In the C-terminal section; belongs to the transposase 35 family.</text>
</comment>
<feature type="domain" description="Probable transposase IS891/IS1136/IS1341" evidence="6">
    <location>
        <begin position="205"/>
        <end position="348"/>
    </location>
</feature>
<dbReference type="AlphaFoldDB" id="A0A2R6B7N3"/>
<dbReference type="Proteomes" id="UP000240681">
    <property type="component" value="Unassembled WGS sequence"/>
</dbReference>
<evidence type="ECO:0000256" key="5">
    <source>
        <dbReference type="SAM" id="MobiDB-lite"/>
    </source>
</evidence>
<dbReference type="Pfam" id="PF07282">
    <property type="entry name" value="Cas12f1-like_TNB"/>
    <property type="match status" value="1"/>
</dbReference>
<name>A0A2R6B7N3_9ARCH</name>
<dbReference type="Pfam" id="PF01385">
    <property type="entry name" value="OrfB_IS605"/>
    <property type="match status" value="1"/>
</dbReference>
<evidence type="ECO:0000256" key="2">
    <source>
        <dbReference type="ARBA" id="ARBA00022578"/>
    </source>
</evidence>
<dbReference type="GO" id="GO:0003677">
    <property type="term" value="F:DNA binding"/>
    <property type="evidence" value="ECO:0007669"/>
    <property type="project" value="UniProtKB-KW"/>
</dbReference>
<organism evidence="8 9">
    <name type="scientific">Candidatus Marsarchaeota G2 archaeon ECH_B_SAG-C16</name>
    <dbReference type="NCBI Taxonomy" id="1978163"/>
    <lineage>
        <taxon>Archaea</taxon>
        <taxon>Candidatus Marsarchaeota</taxon>
        <taxon>Candidatus Marsarchaeota group 2</taxon>
    </lineage>
</organism>
<dbReference type="InterPro" id="IPR010095">
    <property type="entry name" value="Cas12f1-like_TNB"/>
</dbReference>
<evidence type="ECO:0000259" key="6">
    <source>
        <dbReference type="Pfam" id="PF01385"/>
    </source>
</evidence>
<accession>A0A2R6B7N3</accession>
<sequence>MAPSSGQLLEDEEREPTLTPAIPEEGVREIEFKNVRTNVVRLLPNGFQERKLRTLANISAKLFNEANYERRQQFFRGEKIDFKTTWDKYYQKYKDKLGVNAQAVLQKNNEAWSSFFSLLKLKKQGKLQPHMNRVSPPRYWKDKKPKRRKLLLVVRQDRYEVDKNKLVLKDFNMEIEFVGRLKWDGKQGRLEIYYDETKNAWYASIPVEVGVEESRTGKKSKYIMRGERNSIQSETPKGNKVASIDLGINILASVVLTDGTWLLYKGISAKEDYFYFQKRISEVQSLADRTKNIGEYEAYEELNREKRRLFKKLTRRLLHLYRNLASHTIKTLHELGVSTIYLGYPFNIAQEKGNGFTANLWSYRKLTDSIELKAQEYGMRVFEVAEYNTSKLCAYHQVETKRNPRGVVSCALGHRLHSDLNGALNIMKKGVNLAVSVVKKPLSFIVGHNGVAPVKGCNP</sequence>
<keyword evidence="4" id="KW-0233">DNA recombination</keyword>
<evidence type="ECO:0000313" key="8">
    <source>
        <dbReference type="EMBL" id="PSN94592.1"/>
    </source>
</evidence>
<dbReference type="EMBL" id="NEXK01000078">
    <property type="protein sequence ID" value="PSN94592.1"/>
    <property type="molecule type" value="Genomic_DNA"/>
</dbReference>
<keyword evidence="3" id="KW-0238">DNA-binding</keyword>
<feature type="region of interest" description="Disordered" evidence="5">
    <location>
        <begin position="1"/>
        <end position="20"/>
    </location>
</feature>
<proteinExistence type="inferred from homology"/>
<dbReference type="GO" id="GO:0006310">
    <property type="term" value="P:DNA recombination"/>
    <property type="evidence" value="ECO:0007669"/>
    <property type="project" value="UniProtKB-KW"/>
</dbReference>
<protein>
    <submittedName>
        <fullName evidence="8">Transposase</fullName>
    </submittedName>
</protein>
<comment type="caution">
    <text evidence="8">The sequence shown here is derived from an EMBL/GenBank/DDBJ whole genome shotgun (WGS) entry which is preliminary data.</text>
</comment>
<reference evidence="8 9" key="1">
    <citation type="submission" date="2017-04" db="EMBL/GenBank/DDBJ databases">
        <title>Novel microbial lineages endemic to geothermal iron-oxide mats fill important gaps in the evolutionary history of Archaea.</title>
        <authorList>
            <person name="Jay Z.J."/>
            <person name="Beam J.P."/>
            <person name="Dlakic M."/>
            <person name="Rusch D.B."/>
            <person name="Kozubal M.A."/>
            <person name="Inskeep W.P."/>
        </authorList>
    </citation>
    <scope>NUCLEOTIDE SEQUENCE [LARGE SCALE GENOMIC DNA]</scope>
    <source>
        <strain evidence="8">ECH_B_SAG-C16</strain>
    </source>
</reference>